<accession>A0A328P5I4</accession>
<sequence length="123" mass="13468">MLKKTARWLFVICAITLATACALKQEADAKFGDQHFKTTIALVELYKLRHGSYPEKLQDLTFTGDWDAIALNSVSYKRVGDGYELDVVRGWVGSPALSYPPEFWKGLGLVASNVGGAPAASHH</sequence>
<evidence type="ECO:0000256" key="1">
    <source>
        <dbReference type="SAM" id="SignalP"/>
    </source>
</evidence>
<dbReference type="Proteomes" id="UP000248926">
    <property type="component" value="Unassembled WGS sequence"/>
</dbReference>
<dbReference type="AlphaFoldDB" id="A0A328P5I4"/>
<feature type="chain" id="PRO_5016350195" description="Lipoprotein" evidence="1">
    <location>
        <begin position="21"/>
        <end position="123"/>
    </location>
</feature>
<dbReference type="OrthoDB" id="5953893at2"/>
<gene>
    <name evidence="2" type="ORF">CA260_17820</name>
</gene>
<feature type="signal peptide" evidence="1">
    <location>
        <begin position="1"/>
        <end position="20"/>
    </location>
</feature>
<keyword evidence="3" id="KW-1185">Reference proteome</keyword>
<organism evidence="2 3">
    <name type="scientific">Dyella jiangningensis</name>
    <dbReference type="NCBI Taxonomy" id="1379159"/>
    <lineage>
        <taxon>Bacteria</taxon>
        <taxon>Pseudomonadati</taxon>
        <taxon>Pseudomonadota</taxon>
        <taxon>Gammaproteobacteria</taxon>
        <taxon>Lysobacterales</taxon>
        <taxon>Rhodanobacteraceae</taxon>
        <taxon>Dyella</taxon>
    </lineage>
</organism>
<reference evidence="2 3" key="1">
    <citation type="journal article" date="2018" name="Genet. Mol. Biol.">
        <title>The genome sequence of Dyella jiangningensis FCAV SCS01 from a lignocellulose-decomposing microbial consortium metagenome reveals potential for biotechnological applications.</title>
        <authorList>
            <person name="Desiderato J.G."/>
            <person name="Alvarenga D.O."/>
            <person name="Constancio M.T.L."/>
            <person name="Alves L.M.C."/>
            <person name="Varani A.M."/>
        </authorList>
    </citation>
    <scope>NUCLEOTIDE SEQUENCE [LARGE SCALE GENOMIC DNA]</scope>
    <source>
        <strain evidence="2 3">FCAV SCS01</strain>
    </source>
</reference>
<comment type="caution">
    <text evidence="2">The sequence shown here is derived from an EMBL/GenBank/DDBJ whole genome shotgun (WGS) entry which is preliminary data.</text>
</comment>
<name>A0A328P5I4_9GAMM</name>
<keyword evidence="1" id="KW-0732">Signal</keyword>
<proteinExistence type="predicted"/>
<evidence type="ECO:0008006" key="4">
    <source>
        <dbReference type="Google" id="ProtNLM"/>
    </source>
</evidence>
<dbReference type="RefSeq" id="WP_111984465.1">
    <property type="nucleotide sequence ID" value="NZ_NFZS01000004.1"/>
</dbReference>
<evidence type="ECO:0000313" key="3">
    <source>
        <dbReference type="Proteomes" id="UP000248926"/>
    </source>
</evidence>
<dbReference type="PROSITE" id="PS51257">
    <property type="entry name" value="PROKAR_LIPOPROTEIN"/>
    <property type="match status" value="1"/>
</dbReference>
<dbReference type="EMBL" id="NFZS01000004">
    <property type="protein sequence ID" value="RAO76002.1"/>
    <property type="molecule type" value="Genomic_DNA"/>
</dbReference>
<protein>
    <recommendedName>
        <fullName evidence="4">Lipoprotein</fullName>
    </recommendedName>
</protein>
<evidence type="ECO:0000313" key="2">
    <source>
        <dbReference type="EMBL" id="RAO76002.1"/>
    </source>
</evidence>